<dbReference type="InterPro" id="IPR000890">
    <property type="entry name" value="Aliphatic_acid_kin_short-chain"/>
</dbReference>
<feature type="active site" description="Proton donor/acceptor" evidence="6">
    <location>
        <position position="105"/>
    </location>
</feature>
<organism evidence="8 9">
    <name type="scientific">Amycolatopsis cihanbeyliensis</name>
    <dbReference type="NCBI Taxonomy" id="1128664"/>
    <lineage>
        <taxon>Bacteria</taxon>
        <taxon>Bacillati</taxon>
        <taxon>Actinomycetota</taxon>
        <taxon>Actinomycetes</taxon>
        <taxon>Pseudonocardiales</taxon>
        <taxon>Pseudonocardiaceae</taxon>
        <taxon>Amycolatopsis</taxon>
    </lineage>
</organism>
<protein>
    <recommendedName>
        <fullName evidence="6">Acetate kinase</fullName>
        <ecNumber evidence="6">2.7.2.1</ecNumber>
    </recommendedName>
    <alternativeName>
        <fullName evidence="6">Acetokinase</fullName>
    </alternativeName>
</protein>
<keyword evidence="5 6" id="KW-0067">ATP-binding</keyword>
<dbReference type="PRINTS" id="PR00471">
    <property type="entry name" value="ACETATEKNASE"/>
</dbReference>
<evidence type="ECO:0000256" key="1">
    <source>
        <dbReference type="ARBA" id="ARBA00008748"/>
    </source>
</evidence>
<dbReference type="GO" id="GO:0005737">
    <property type="term" value="C:cytoplasm"/>
    <property type="evidence" value="ECO:0007669"/>
    <property type="project" value="UniProtKB-SubCell"/>
</dbReference>
<dbReference type="PIRSF" id="PIRSF000722">
    <property type="entry name" value="Acetate_prop_kin"/>
    <property type="match status" value="1"/>
</dbReference>
<keyword evidence="6" id="KW-0963">Cytoplasm</keyword>
<evidence type="ECO:0000256" key="2">
    <source>
        <dbReference type="ARBA" id="ARBA00022679"/>
    </source>
</evidence>
<dbReference type="PANTHER" id="PTHR21060:SF15">
    <property type="entry name" value="ACETATE KINASE-RELATED"/>
    <property type="match status" value="1"/>
</dbReference>
<evidence type="ECO:0000313" key="8">
    <source>
        <dbReference type="EMBL" id="TQJ01301.1"/>
    </source>
</evidence>
<dbReference type="UniPathway" id="UPA00340">
    <property type="reaction ID" value="UER00458"/>
</dbReference>
<keyword evidence="2 6" id="KW-0808">Transferase</keyword>
<proteinExistence type="inferred from homology"/>
<dbReference type="Gene3D" id="3.30.420.40">
    <property type="match status" value="2"/>
</dbReference>
<evidence type="ECO:0000313" key="9">
    <source>
        <dbReference type="Proteomes" id="UP000320876"/>
    </source>
</evidence>
<keyword evidence="3 6" id="KW-0547">Nucleotide-binding</keyword>
<dbReference type="GO" id="GO:0000287">
    <property type="term" value="F:magnesium ion binding"/>
    <property type="evidence" value="ECO:0007669"/>
    <property type="project" value="UniProtKB-UniRule"/>
</dbReference>
<dbReference type="HAMAP" id="MF_00020">
    <property type="entry name" value="Acetate_kinase"/>
    <property type="match status" value="1"/>
</dbReference>
<comment type="catalytic activity">
    <reaction evidence="6">
        <text>acetate + ATP = acetyl phosphate + ADP</text>
        <dbReference type="Rhea" id="RHEA:11352"/>
        <dbReference type="ChEBI" id="CHEBI:22191"/>
        <dbReference type="ChEBI" id="CHEBI:30089"/>
        <dbReference type="ChEBI" id="CHEBI:30616"/>
        <dbReference type="ChEBI" id="CHEBI:456216"/>
        <dbReference type="EC" id="2.7.2.1"/>
    </reaction>
</comment>
<feature type="binding site" evidence="6">
    <location>
        <position position="49"/>
    </location>
    <ligand>
        <name>substrate</name>
    </ligand>
</feature>
<feature type="binding site" evidence="6">
    <location>
        <begin position="165"/>
        <end position="169"/>
    </location>
    <ligand>
        <name>ATP</name>
        <dbReference type="ChEBI" id="CHEBI:30616"/>
    </ligand>
</feature>
<comment type="similarity">
    <text evidence="1 6 7">Belongs to the acetokinase family.</text>
</comment>
<feature type="site" description="Transition state stabilizer" evidence="6">
    <location>
        <position position="198"/>
    </location>
</feature>
<accession>A0A542DE01</accession>
<comment type="subcellular location">
    <subcellularLocation>
        <location evidence="6">Cytoplasm</location>
    </subcellularLocation>
</comment>
<dbReference type="GO" id="GO:0008776">
    <property type="term" value="F:acetate kinase activity"/>
    <property type="evidence" value="ECO:0007669"/>
    <property type="project" value="UniProtKB-UniRule"/>
</dbReference>
<comment type="pathway">
    <text evidence="6">Metabolic intermediate biosynthesis; acetyl-CoA biosynthesis; acetyl-CoA from acetate: step 1/2.</text>
</comment>
<keyword evidence="6" id="KW-0460">Magnesium</keyword>
<dbReference type="InterPro" id="IPR023865">
    <property type="entry name" value="Aliphatic_acid_kinase_CS"/>
</dbReference>
<dbReference type="PROSITE" id="PS01076">
    <property type="entry name" value="ACETATE_KINASE_2"/>
    <property type="match status" value="1"/>
</dbReference>
<feature type="site" description="Transition state stabilizer" evidence="6">
    <location>
        <position position="137"/>
    </location>
</feature>
<dbReference type="EC" id="2.7.2.1" evidence="6"/>
<dbReference type="RefSeq" id="WP_141996131.1">
    <property type="nucleotide sequence ID" value="NZ_VFML01000001.1"/>
</dbReference>
<dbReference type="GO" id="GO:0006083">
    <property type="term" value="P:acetate metabolic process"/>
    <property type="evidence" value="ECO:0007669"/>
    <property type="project" value="TreeGrafter"/>
</dbReference>
<name>A0A542DE01_AMYCI</name>
<dbReference type="InterPro" id="IPR043129">
    <property type="entry name" value="ATPase_NBD"/>
</dbReference>
<comment type="caution">
    <text evidence="8">The sequence shown here is derived from an EMBL/GenBank/DDBJ whole genome shotgun (WGS) entry which is preliminary data.</text>
</comment>
<feature type="binding site" evidence="6">
    <location>
        <position position="339"/>
    </location>
    <ligand>
        <name>Mg(2+)</name>
        <dbReference type="ChEBI" id="CHEBI:18420"/>
    </ligand>
</feature>
<reference evidence="8 9" key="1">
    <citation type="submission" date="2019-06" db="EMBL/GenBank/DDBJ databases">
        <title>Sequencing the genomes of 1000 actinobacteria strains.</title>
        <authorList>
            <person name="Klenk H.-P."/>
        </authorList>
    </citation>
    <scope>NUCLEOTIDE SEQUENCE [LARGE SCALE GENOMIC DNA]</scope>
    <source>
        <strain evidence="8 9">DSM 45679</strain>
    </source>
</reference>
<keyword evidence="4 6" id="KW-0418">Kinase</keyword>
<keyword evidence="9" id="KW-1185">Reference proteome</keyword>
<dbReference type="PANTHER" id="PTHR21060">
    <property type="entry name" value="ACETATE KINASE"/>
    <property type="match status" value="1"/>
</dbReference>
<comment type="function">
    <text evidence="6">Catalyzes the formation of acetyl phosphate from acetate and ATP. Can also catalyze the reverse reaction.</text>
</comment>
<evidence type="ECO:0000256" key="7">
    <source>
        <dbReference type="RuleBase" id="RU003835"/>
    </source>
</evidence>
<dbReference type="GO" id="GO:0005524">
    <property type="term" value="F:ATP binding"/>
    <property type="evidence" value="ECO:0007669"/>
    <property type="project" value="UniProtKB-KW"/>
</dbReference>
<keyword evidence="6" id="KW-0479">Metal-binding</keyword>
<gene>
    <name evidence="6" type="primary">ackA</name>
    <name evidence="8" type="ORF">FB471_0975</name>
</gene>
<evidence type="ECO:0000256" key="3">
    <source>
        <dbReference type="ARBA" id="ARBA00022741"/>
    </source>
</evidence>
<comment type="cofactor">
    <cofactor evidence="6">
        <name>Mg(2+)</name>
        <dbReference type="ChEBI" id="CHEBI:18420"/>
    </cofactor>
    <cofactor evidence="6">
        <name>Mn(2+)</name>
        <dbReference type="ChEBI" id="CHEBI:29035"/>
    </cofactor>
    <text evidence="6">Mg(2+). Can also accept Mn(2+).</text>
</comment>
<evidence type="ECO:0000256" key="4">
    <source>
        <dbReference type="ARBA" id="ARBA00022777"/>
    </source>
</evidence>
<dbReference type="InterPro" id="IPR004372">
    <property type="entry name" value="Ac/propionate_kinase"/>
</dbReference>
<evidence type="ECO:0000256" key="6">
    <source>
        <dbReference type="HAMAP-Rule" id="MF_00020"/>
    </source>
</evidence>
<dbReference type="GO" id="GO:0006085">
    <property type="term" value="P:acetyl-CoA biosynthetic process"/>
    <property type="evidence" value="ECO:0007669"/>
    <property type="project" value="UniProtKB-UniRule"/>
</dbReference>
<dbReference type="AlphaFoldDB" id="A0A542DE01"/>
<sequence>MRVLTLNPGSASLKVALVDGEDVLAADGGDAAIRDAIRRWGRPDAVAVRFVHGGPRRQPVVLDDQELARLARLVPLAPLHQPQSLRLATWARKLLPDVPVVAAFDTAFHAGLPEAAARYALPTAWTRRHGIRRYGFHGLSCAYALRRTARLLDRVPDALRMVCCHLGSGVSVTAIRHGASVDTSMGFTPVEGAVMASRAGSVDPGLLLHLLRTGVTDVDELTDVLYHRSGLAGMTATSGDIREVLAACGAGDADAETAVEVYLHRLRREIGAAVAGLDLLDAVVFTGGVAEHQPVLLGRLLDGLAVLGLHADRPRLAAAGDRLISPAGRVPVLLVAAREELELARHAELLLATEPARQHRGEQPCASER</sequence>
<dbReference type="Pfam" id="PF00871">
    <property type="entry name" value="Acetate_kinase"/>
    <property type="match status" value="1"/>
</dbReference>
<dbReference type="SUPFAM" id="SSF53067">
    <property type="entry name" value="Actin-like ATPase domain"/>
    <property type="match status" value="2"/>
</dbReference>
<comment type="subunit">
    <text evidence="6">Homodimer.</text>
</comment>
<feature type="binding site" evidence="6">
    <location>
        <begin position="240"/>
        <end position="242"/>
    </location>
    <ligand>
        <name>ATP</name>
        <dbReference type="ChEBI" id="CHEBI:30616"/>
    </ligand>
</feature>
<dbReference type="EMBL" id="VFML01000001">
    <property type="protein sequence ID" value="TQJ01301.1"/>
    <property type="molecule type" value="Genomic_DNA"/>
</dbReference>
<evidence type="ECO:0000256" key="5">
    <source>
        <dbReference type="ARBA" id="ARBA00022840"/>
    </source>
</evidence>
<dbReference type="Proteomes" id="UP000320876">
    <property type="component" value="Unassembled WGS sequence"/>
</dbReference>
<comment type="caution">
    <text evidence="6">Lacks conserved residue(s) required for the propagation of feature annotation.</text>
</comment>
<dbReference type="OrthoDB" id="9802453at2"/>